<evidence type="ECO:0000256" key="2">
    <source>
        <dbReference type="ARBA" id="ARBA00009347"/>
    </source>
</evidence>
<dbReference type="Pfam" id="PF12806">
    <property type="entry name" value="Acyl-CoA_dh_C"/>
    <property type="match status" value="1"/>
</dbReference>
<dbReference type="InterPro" id="IPR006091">
    <property type="entry name" value="Acyl-CoA_Oxase/DH_mid-dom"/>
</dbReference>
<name>A0A091AVP0_9GAMM</name>
<feature type="domain" description="Acetyl-CoA dehydrogenase-like C-terminal" evidence="9">
    <location>
        <begin position="474"/>
        <end position="595"/>
    </location>
</feature>
<feature type="domain" description="Acyl-CoA dehydrogenase/oxidase N-terminal" evidence="8">
    <location>
        <begin position="74"/>
        <end position="156"/>
    </location>
</feature>
<dbReference type="Gene3D" id="1.10.540.10">
    <property type="entry name" value="Acyl-CoA dehydrogenase/oxidase, N-terminal domain"/>
    <property type="match status" value="1"/>
</dbReference>
<keyword evidence="4 5" id="KW-0274">FAD</keyword>
<dbReference type="InterPro" id="IPR046373">
    <property type="entry name" value="Acyl-CoA_Oxase/DH_mid-dom_sf"/>
</dbReference>
<dbReference type="GO" id="GO:0016627">
    <property type="term" value="F:oxidoreductase activity, acting on the CH-CH group of donors"/>
    <property type="evidence" value="ECO:0007669"/>
    <property type="project" value="InterPro"/>
</dbReference>
<dbReference type="PANTHER" id="PTHR42803:SF3">
    <property type="entry name" value="ACYL-COA DEHYDROGENASE-RELATED"/>
    <property type="match status" value="1"/>
</dbReference>
<evidence type="ECO:0000256" key="5">
    <source>
        <dbReference type="RuleBase" id="RU362125"/>
    </source>
</evidence>
<dbReference type="InterPro" id="IPR013786">
    <property type="entry name" value="AcylCoA_DH/ox_N"/>
</dbReference>
<dbReference type="OrthoDB" id="9764895at2"/>
<evidence type="ECO:0000256" key="4">
    <source>
        <dbReference type="ARBA" id="ARBA00022827"/>
    </source>
</evidence>
<reference evidence="10 11" key="1">
    <citation type="submission" date="2013-09" db="EMBL/GenBank/DDBJ databases">
        <title>Genome sequencing of Arenimonas oryziterrae.</title>
        <authorList>
            <person name="Chen F."/>
            <person name="Wang G."/>
        </authorList>
    </citation>
    <scope>NUCLEOTIDE SEQUENCE [LARGE SCALE GENOMIC DNA]</scope>
    <source>
        <strain evidence="10 11">YC6267</strain>
    </source>
</reference>
<dbReference type="InterPro" id="IPR009100">
    <property type="entry name" value="AcylCoA_DH/oxidase_NM_dom_sf"/>
</dbReference>
<dbReference type="InterPro" id="IPR037069">
    <property type="entry name" value="AcylCoA_DH/ox_N_sf"/>
</dbReference>
<dbReference type="eggNOG" id="COG1960">
    <property type="taxonomic scope" value="Bacteria"/>
</dbReference>
<dbReference type="Pfam" id="PF02771">
    <property type="entry name" value="Acyl-CoA_dh_N"/>
    <property type="match status" value="1"/>
</dbReference>
<dbReference type="Gene3D" id="2.40.110.10">
    <property type="entry name" value="Butyryl-CoA Dehydrogenase, subunit A, domain 2"/>
    <property type="match status" value="1"/>
</dbReference>
<sequence>MSSPLIDFRHLRFVTDELWPLSTLLTYPRYAGHSHDTFAAILEQSHKLAMEKFAPHNRLSDVDEPHLVDGRVHIIPEVKVALDAYAEAGFMALLGDEEEGGLQLPYTLALLSDAMFLAANVSTTGYTLLARGVANLLQAHGTDEQKRRYRQPILEGRYFGTMCLSEPQAGSSLSDIGTRAYVQADGSYRLVGQKMWISGGDHELSENIVHLVLAKTPDAPPGVKGISLFIVPRFLVNDDGTLGARNDVQLAGVNHKLGQRGIVNTFLKFGEREQCVGFLVGTEHQGLAQMFHMMNEARIGVGMGAIMQGMAGYRYALQYAKERRQGRHPEQKDPTSKPVALIEHADVKRMLLQQKCYVEGAFALAIYGGTLIDRQAQHADAAERRLAALKLDLLTPVIKAWSGEWCTKANDLAIQVLGGYGYTREYPVEQFWRDNRLNPIHEGANGIQGIDLLGRKVLMDGGAALEAILADLLATAAEAKTQAGLAEYAQALMRTVQRLGETTKILAACLKEGRVRLGLANASHYLTAMGHTLIAWVWLKQAVIAAKALPQATDADRDFYEGKLFACRFFFRHELPSVEPLLTLLQALDDTTLAMRSEHF</sequence>
<evidence type="ECO:0000313" key="11">
    <source>
        <dbReference type="Proteomes" id="UP000029385"/>
    </source>
</evidence>
<dbReference type="RefSeq" id="WP_022968332.1">
    <property type="nucleotide sequence ID" value="NZ_ATVD01000001.1"/>
</dbReference>
<feature type="domain" description="Acyl-CoA dehydrogenase/oxidase C-terminal" evidence="6">
    <location>
        <begin position="285"/>
        <end position="449"/>
    </location>
</feature>
<dbReference type="PANTHER" id="PTHR42803">
    <property type="entry name" value="ACYL-COA DEHYDROGENASE"/>
    <property type="match status" value="1"/>
</dbReference>
<dbReference type="InterPro" id="IPR025878">
    <property type="entry name" value="Acyl-CoA_dh-like_C_dom"/>
</dbReference>
<evidence type="ECO:0000256" key="1">
    <source>
        <dbReference type="ARBA" id="ARBA00001974"/>
    </source>
</evidence>
<dbReference type="InterPro" id="IPR036250">
    <property type="entry name" value="AcylCo_DH-like_C"/>
</dbReference>
<organism evidence="10 11">
    <name type="scientific">Arenimonas oryziterrae DSM 21050 = YC6267</name>
    <dbReference type="NCBI Taxonomy" id="1121015"/>
    <lineage>
        <taxon>Bacteria</taxon>
        <taxon>Pseudomonadati</taxon>
        <taxon>Pseudomonadota</taxon>
        <taxon>Gammaproteobacteria</taxon>
        <taxon>Lysobacterales</taxon>
        <taxon>Lysobacteraceae</taxon>
        <taxon>Arenimonas</taxon>
    </lineage>
</organism>
<comment type="similarity">
    <text evidence="2 5">Belongs to the acyl-CoA dehydrogenase family.</text>
</comment>
<dbReference type="Pfam" id="PF02770">
    <property type="entry name" value="Acyl-CoA_dh_M"/>
    <property type="match status" value="1"/>
</dbReference>
<comment type="cofactor">
    <cofactor evidence="1 5">
        <name>FAD</name>
        <dbReference type="ChEBI" id="CHEBI:57692"/>
    </cofactor>
</comment>
<evidence type="ECO:0000259" key="7">
    <source>
        <dbReference type="Pfam" id="PF02770"/>
    </source>
</evidence>
<keyword evidence="5" id="KW-0560">Oxidoreductase</keyword>
<keyword evidence="3 5" id="KW-0285">Flavoprotein</keyword>
<dbReference type="Pfam" id="PF00441">
    <property type="entry name" value="Acyl-CoA_dh_1"/>
    <property type="match status" value="1"/>
</dbReference>
<dbReference type="STRING" id="1121015.GCA_000420545_00679"/>
<dbReference type="GO" id="GO:0050660">
    <property type="term" value="F:flavin adenine dinucleotide binding"/>
    <property type="evidence" value="ECO:0007669"/>
    <property type="project" value="InterPro"/>
</dbReference>
<feature type="domain" description="Acyl-CoA oxidase/dehydrogenase middle" evidence="7">
    <location>
        <begin position="162"/>
        <end position="237"/>
    </location>
</feature>
<keyword evidence="11" id="KW-1185">Reference proteome</keyword>
<evidence type="ECO:0000259" key="6">
    <source>
        <dbReference type="Pfam" id="PF00441"/>
    </source>
</evidence>
<dbReference type="SUPFAM" id="SSF47203">
    <property type="entry name" value="Acyl-CoA dehydrogenase C-terminal domain-like"/>
    <property type="match status" value="1"/>
</dbReference>
<dbReference type="SUPFAM" id="SSF56645">
    <property type="entry name" value="Acyl-CoA dehydrogenase NM domain-like"/>
    <property type="match status" value="1"/>
</dbReference>
<evidence type="ECO:0000313" key="10">
    <source>
        <dbReference type="EMBL" id="KFN43466.1"/>
    </source>
</evidence>
<accession>A0A091AVP0</accession>
<dbReference type="Proteomes" id="UP000029385">
    <property type="component" value="Unassembled WGS sequence"/>
</dbReference>
<dbReference type="InterPro" id="IPR009075">
    <property type="entry name" value="AcylCo_DH/oxidase_C"/>
</dbReference>
<comment type="caution">
    <text evidence="10">The sequence shown here is derived from an EMBL/GenBank/DDBJ whole genome shotgun (WGS) entry which is preliminary data.</text>
</comment>
<dbReference type="AlphaFoldDB" id="A0A091AVP0"/>
<dbReference type="PATRIC" id="fig|1121015.4.peg.1355"/>
<evidence type="ECO:0008006" key="12">
    <source>
        <dbReference type="Google" id="ProtNLM"/>
    </source>
</evidence>
<dbReference type="Gene3D" id="1.20.140.10">
    <property type="entry name" value="Butyryl-CoA Dehydrogenase, subunit A, domain 3"/>
    <property type="match status" value="1"/>
</dbReference>
<protein>
    <recommendedName>
        <fullName evidence="12">Acyl-CoA dehydrogenase</fullName>
    </recommendedName>
</protein>
<gene>
    <name evidence="10" type="ORF">N789_09330</name>
</gene>
<proteinExistence type="inferred from homology"/>
<dbReference type="InterPro" id="IPR052166">
    <property type="entry name" value="Diverse_Acyl-CoA_DH"/>
</dbReference>
<evidence type="ECO:0000259" key="8">
    <source>
        <dbReference type="Pfam" id="PF02771"/>
    </source>
</evidence>
<evidence type="ECO:0000256" key="3">
    <source>
        <dbReference type="ARBA" id="ARBA00022630"/>
    </source>
</evidence>
<dbReference type="EMBL" id="AVCI01000005">
    <property type="protein sequence ID" value="KFN43466.1"/>
    <property type="molecule type" value="Genomic_DNA"/>
</dbReference>
<evidence type="ECO:0000259" key="9">
    <source>
        <dbReference type="Pfam" id="PF12806"/>
    </source>
</evidence>